<dbReference type="RefSeq" id="WP_012137344.1">
    <property type="nucleotide sequence ID" value="NZ_KE007317.1"/>
</dbReference>
<dbReference type="HOGENOM" id="CLU_741469_0_0_6"/>
<sequence>MNSTRVFFRGVVPLLVGLFFIPFSHAEVPVPDVLTLQEAAELLRTDTQTVELMVKARTIPGRRVSIGGESDSWRFSREALMAWLEMRAASSAPIDENKGQQTGSIGAEPVGQTATETFLREQGVLLAKNNFAFDIGLFYTRRDSQVIIGPAPAALATVETRTATLQGLARYSLSDDAEIYARAAGLNQESKVYLFGSEVGDTSRSKRGDVDIGLRYVALDEFIGRPQVVLGLEGQVRTNKTSPAFGGSVTFLKSLDPAVLFGAVSYKYTDSRDFDDITLLEPEHTTALSFGYAFALNDRLSLNTWVETSYQSETEFTNATLRENDFSTLQLGLTAQVARGVYLQPTVAVGLSGIGSAFSMGLNIPLTFGADGL</sequence>
<dbReference type="AlphaFoldDB" id="R8B1F4"/>
<dbReference type="InterPro" id="IPR041657">
    <property type="entry name" value="HTH_17"/>
</dbReference>
<dbReference type="GO" id="GO:0003677">
    <property type="term" value="F:DNA binding"/>
    <property type="evidence" value="ECO:0007669"/>
    <property type="project" value="InterPro"/>
</dbReference>
<dbReference type="STRING" id="1318628.MARLIPOL_06694"/>
<gene>
    <name evidence="2" type="ORF">MARLIPOL_06694</name>
</gene>
<dbReference type="InterPro" id="IPR010093">
    <property type="entry name" value="SinI_DNA-bd"/>
</dbReference>
<evidence type="ECO:0000259" key="1">
    <source>
        <dbReference type="Pfam" id="PF12728"/>
    </source>
</evidence>
<dbReference type="eggNOG" id="COG3266">
    <property type="taxonomic scope" value="Bacteria"/>
</dbReference>
<dbReference type="OrthoDB" id="5297564at2"/>
<dbReference type="EMBL" id="ASAD01000010">
    <property type="protein sequence ID" value="EON92418.1"/>
    <property type="molecule type" value="Genomic_DNA"/>
</dbReference>
<evidence type="ECO:0000313" key="2">
    <source>
        <dbReference type="EMBL" id="EON92418.1"/>
    </source>
</evidence>
<reference evidence="2 3" key="1">
    <citation type="journal article" date="2013" name="Genome Announc.">
        <title>Draft Genome Sequence of the Moderately Halophilic Bacterium Marinobacter lipolyticus Strain SM19.</title>
        <authorList>
            <person name="Papke R.T."/>
            <person name="de la Haba R.R."/>
            <person name="Infante-Dominguez C."/>
            <person name="Perez D."/>
            <person name="Sanchez-Porro C."/>
            <person name="Lapierre P."/>
            <person name="Ventosa A."/>
        </authorList>
    </citation>
    <scope>NUCLEOTIDE SEQUENCE [LARGE SCALE GENOMIC DNA]</scope>
    <source>
        <strain evidence="2 3">SM19</strain>
    </source>
</reference>
<protein>
    <recommendedName>
        <fullName evidence="1">Helix-turn-helix domain-containing protein</fullName>
    </recommendedName>
</protein>
<proteinExistence type="predicted"/>
<dbReference type="PATRIC" id="fig|1318628.3.peg.1339"/>
<feature type="domain" description="Helix-turn-helix" evidence="1">
    <location>
        <begin position="33"/>
        <end position="87"/>
    </location>
</feature>
<name>R8B1F4_9GAMM</name>
<dbReference type="Pfam" id="PF12728">
    <property type="entry name" value="HTH_17"/>
    <property type="match status" value="1"/>
</dbReference>
<organism evidence="2 3">
    <name type="scientific">Marinobacter lipolyticus SM19</name>
    <dbReference type="NCBI Taxonomy" id="1318628"/>
    <lineage>
        <taxon>Bacteria</taxon>
        <taxon>Pseudomonadati</taxon>
        <taxon>Pseudomonadota</taxon>
        <taxon>Gammaproteobacteria</taxon>
        <taxon>Pseudomonadales</taxon>
        <taxon>Marinobacteraceae</taxon>
        <taxon>Marinobacter</taxon>
    </lineage>
</organism>
<keyword evidence="3" id="KW-1185">Reference proteome</keyword>
<comment type="caution">
    <text evidence="2">The sequence shown here is derived from an EMBL/GenBank/DDBJ whole genome shotgun (WGS) entry which is preliminary data.</text>
</comment>
<evidence type="ECO:0000313" key="3">
    <source>
        <dbReference type="Proteomes" id="UP000016540"/>
    </source>
</evidence>
<dbReference type="NCBIfam" id="TIGR01764">
    <property type="entry name" value="excise"/>
    <property type="match status" value="1"/>
</dbReference>
<accession>R8B1F4</accession>
<dbReference type="Proteomes" id="UP000016540">
    <property type="component" value="Unassembled WGS sequence"/>
</dbReference>